<comment type="caution">
    <text evidence="3">The sequence shown here is derived from an EMBL/GenBank/DDBJ whole genome shotgun (WGS) entry which is preliminary data.</text>
</comment>
<evidence type="ECO:0000259" key="2">
    <source>
        <dbReference type="Pfam" id="PF00248"/>
    </source>
</evidence>
<dbReference type="FunFam" id="3.20.20.100:FF:000037">
    <property type="entry name" value="L-galactose dehydrogenase (L-GalDH)"/>
    <property type="match status" value="1"/>
</dbReference>
<evidence type="ECO:0000313" key="4">
    <source>
        <dbReference type="Proteomes" id="UP000664203"/>
    </source>
</evidence>
<evidence type="ECO:0000256" key="1">
    <source>
        <dbReference type="ARBA" id="ARBA00023002"/>
    </source>
</evidence>
<organism evidence="3 4">
    <name type="scientific">Alectoria fallacina</name>
    <dbReference type="NCBI Taxonomy" id="1903189"/>
    <lineage>
        <taxon>Eukaryota</taxon>
        <taxon>Fungi</taxon>
        <taxon>Dikarya</taxon>
        <taxon>Ascomycota</taxon>
        <taxon>Pezizomycotina</taxon>
        <taxon>Lecanoromycetes</taxon>
        <taxon>OSLEUM clade</taxon>
        <taxon>Lecanoromycetidae</taxon>
        <taxon>Lecanorales</taxon>
        <taxon>Lecanorineae</taxon>
        <taxon>Parmeliaceae</taxon>
        <taxon>Alectoria</taxon>
    </lineage>
</organism>
<dbReference type="Proteomes" id="UP000664203">
    <property type="component" value="Unassembled WGS sequence"/>
</dbReference>
<proteinExistence type="predicted"/>
<accession>A0A8H3EEB1</accession>
<feature type="domain" description="NADP-dependent oxidoreductase" evidence="2">
    <location>
        <begin position="14"/>
        <end position="323"/>
    </location>
</feature>
<dbReference type="OrthoDB" id="5286008at2759"/>
<sequence length="424" mass="46567">MPQTSPPLSTLLPPLICGTATFNDQYNPDPYALPTTGIVHRALSLGVRAFDTSPYYGPAEELLGKALNTPFVHENFPRRDYFLLTKVGRIAGAEFDYSAPWVRRSVQRSLDHLHTKYLDVVYCHDVEFVTPEEVLTAITELRRIRDETGRIKYVGISGYPVATLCDLAEMILERTGEPLDAVMSYANFTLQNTRLSSVALPRLKAAGVSVVPNASVLGMGLLRRTGVPIGAQGDFHPSPSELRTMIQKASDWCDQQDNRIEKVAIRFALEAWMREGETVGSKGDPASGIPWRREQVKPNAPKLGVSVMGVSNVDELNETMRVWRSILDGLEGGEKTAVESGRGTKDRVWSLSRQKQVQELATGIRKVLGKYLDFAWASPPQDFRKPGLAPTVPAALPTPAASPDHSALKLPAGESMDVSCTDLI</sequence>
<dbReference type="GO" id="GO:0005829">
    <property type="term" value="C:cytosol"/>
    <property type="evidence" value="ECO:0007669"/>
    <property type="project" value="TreeGrafter"/>
</dbReference>
<dbReference type="Pfam" id="PF00248">
    <property type="entry name" value="Aldo_ket_red"/>
    <property type="match status" value="1"/>
</dbReference>
<dbReference type="EMBL" id="CAJPDR010000010">
    <property type="protein sequence ID" value="CAF9905236.1"/>
    <property type="molecule type" value="Genomic_DNA"/>
</dbReference>
<gene>
    <name evidence="3" type="ORF">ALECFALPRED_000190</name>
</gene>
<name>A0A8H3EEB1_9LECA</name>
<evidence type="ECO:0000313" key="3">
    <source>
        <dbReference type="EMBL" id="CAF9905236.1"/>
    </source>
</evidence>
<dbReference type="CDD" id="cd19164">
    <property type="entry name" value="AKR_ARA2"/>
    <property type="match status" value="1"/>
</dbReference>
<protein>
    <recommendedName>
        <fullName evidence="2">NADP-dependent oxidoreductase domain-containing protein</fullName>
    </recommendedName>
</protein>
<reference evidence="3" key="1">
    <citation type="submission" date="2021-03" db="EMBL/GenBank/DDBJ databases">
        <authorList>
            <person name="Tagirdzhanova G."/>
        </authorList>
    </citation>
    <scope>NUCLEOTIDE SEQUENCE</scope>
</reference>
<keyword evidence="4" id="KW-1185">Reference proteome</keyword>
<dbReference type="InterPro" id="IPR020471">
    <property type="entry name" value="AKR"/>
</dbReference>
<dbReference type="Gene3D" id="3.20.20.100">
    <property type="entry name" value="NADP-dependent oxidoreductase domain"/>
    <property type="match status" value="1"/>
</dbReference>
<dbReference type="GO" id="GO:0070485">
    <property type="term" value="P:dehydro-D-arabinono-1,4-lactone biosynthetic process"/>
    <property type="evidence" value="ECO:0007669"/>
    <property type="project" value="TreeGrafter"/>
</dbReference>
<dbReference type="InterPro" id="IPR044480">
    <property type="entry name" value="Ara2-like"/>
</dbReference>
<dbReference type="SUPFAM" id="SSF51430">
    <property type="entry name" value="NAD(P)-linked oxidoreductase"/>
    <property type="match status" value="1"/>
</dbReference>
<dbReference type="AlphaFoldDB" id="A0A8H3EEB1"/>
<dbReference type="InterPro" id="IPR036812">
    <property type="entry name" value="NAD(P)_OxRdtase_dom_sf"/>
</dbReference>
<dbReference type="InterPro" id="IPR023210">
    <property type="entry name" value="NADP_OxRdtase_dom"/>
</dbReference>
<dbReference type="GO" id="GO:0045290">
    <property type="term" value="F:D-arabinose 1-dehydrogenase [NAD(P)+] activity"/>
    <property type="evidence" value="ECO:0007669"/>
    <property type="project" value="InterPro"/>
</dbReference>
<dbReference type="PANTHER" id="PTHR42686:SF1">
    <property type="entry name" value="GH17980P-RELATED"/>
    <property type="match status" value="1"/>
</dbReference>
<dbReference type="PANTHER" id="PTHR42686">
    <property type="entry name" value="GH17980P-RELATED"/>
    <property type="match status" value="1"/>
</dbReference>
<keyword evidence="1" id="KW-0560">Oxidoreductase</keyword>